<organism evidence="1 2">
    <name type="scientific">Apiospora marii</name>
    <dbReference type="NCBI Taxonomy" id="335849"/>
    <lineage>
        <taxon>Eukaryota</taxon>
        <taxon>Fungi</taxon>
        <taxon>Dikarya</taxon>
        <taxon>Ascomycota</taxon>
        <taxon>Pezizomycotina</taxon>
        <taxon>Sordariomycetes</taxon>
        <taxon>Xylariomycetidae</taxon>
        <taxon>Amphisphaeriales</taxon>
        <taxon>Apiosporaceae</taxon>
        <taxon>Apiospora</taxon>
    </lineage>
</organism>
<reference evidence="1 2" key="1">
    <citation type="submission" date="2023-01" db="EMBL/GenBank/DDBJ databases">
        <title>Analysis of 21 Apiospora genomes using comparative genomics revels a genus with tremendous synthesis potential of carbohydrate active enzymes and secondary metabolites.</title>
        <authorList>
            <person name="Sorensen T."/>
        </authorList>
    </citation>
    <scope>NUCLEOTIDE SEQUENCE [LARGE SCALE GENOMIC DNA]</scope>
    <source>
        <strain evidence="1 2">CBS 20057</strain>
    </source>
</reference>
<evidence type="ECO:0000313" key="2">
    <source>
        <dbReference type="Proteomes" id="UP001396898"/>
    </source>
</evidence>
<dbReference type="Proteomes" id="UP001396898">
    <property type="component" value="Unassembled WGS sequence"/>
</dbReference>
<keyword evidence="2" id="KW-1185">Reference proteome</keyword>
<evidence type="ECO:0000313" key="1">
    <source>
        <dbReference type="EMBL" id="KAK8013649.1"/>
    </source>
</evidence>
<accession>A0ABR1RK50</accession>
<name>A0ABR1RK50_9PEZI</name>
<comment type="caution">
    <text evidence="1">The sequence shown here is derived from an EMBL/GenBank/DDBJ whole genome shotgun (WGS) entry which is preliminary data.</text>
</comment>
<protein>
    <submittedName>
        <fullName evidence="1">Uncharacterized protein</fullName>
    </submittedName>
</protein>
<dbReference type="EMBL" id="JAQQWI010000013">
    <property type="protein sequence ID" value="KAK8013649.1"/>
    <property type="molecule type" value="Genomic_DNA"/>
</dbReference>
<proteinExistence type="predicted"/>
<sequence>MESAVDELDERLGPTFTMLIPKFFGKDAEKFLFPLGQFLKRVEEGLLKLQAVWRTRLPDKVASQGGVVVFPLPLTQPLTHVRGDVRLYALLDRRWAPIHQHHRRDTQILQQSPEQALVITIASAIAHRPFTSGGLQSPLLAQVQENLQGIAVASYEVAAPFNPSVSQSHRFAWQDTGSRGLGQVDIQWVRQEEPSRTTYPEKSASVQSCASRGADPALSLDPVDAVAQGMGDFEFIGLVEEDVAHCRPPTHRGYGKGKLALGGLLPERRGLSGQGHDHFQEGKEVQMAGRQGVLVLVTLLVSRSSCFLHSLDFFFERQLLHFNRHKLFLSACDQMLLDSLQKVYVLLMGRLTPNRRRLVVRATLRPQIYGLLELIIDLLYLVFRQKLNKIADNLSRSLETVEFKLGRGVQRCVYGVFKFFVLFVKQIPLLMRIERHDVR</sequence>
<gene>
    <name evidence="1" type="ORF">PG991_009242</name>
</gene>